<dbReference type="AlphaFoldDB" id="A0A0C2MRC6"/>
<comment type="caution">
    <text evidence="1">The sequence shown here is derived from an EMBL/GenBank/DDBJ whole genome shotgun (WGS) entry which is preliminary data.</text>
</comment>
<evidence type="ECO:0000313" key="1">
    <source>
        <dbReference type="EMBL" id="KII64282.1"/>
    </source>
</evidence>
<proteinExistence type="predicted"/>
<dbReference type="EMBL" id="JWZT01004343">
    <property type="protein sequence ID" value="KII64282.1"/>
    <property type="molecule type" value="Genomic_DNA"/>
</dbReference>
<dbReference type="Proteomes" id="UP000031668">
    <property type="component" value="Unassembled WGS sequence"/>
</dbReference>
<organism evidence="1 2">
    <name type="scientific">Thelohanellus kitauei</name>
    <name type="common">Myxosporean</name>
    <dbReference type="NCBI Taxonomy" id="669202"/>
    <lineage>
        <taxon>Eukaryota</taxon>
        <taxon>Metazoa</taxon>
        <taxon>Cnidaria</taxon>
        <taxon>Myxozoa</taxon>
        <taxon>Myxosporea</taxon>
        <taxon>Bivalvulida</taxon>
        <taxon>Platysporina</taxon>
        <taxon>Myxobolidae</taxon>
        <taxon>Thelohanellus</taxon>
    </lineage>
</organism>
<gene>
    <name evidence="1" type="ORF">RF11_13004</name>
</gene>
<name>A0A0C2MRC6_THEKT</name>
<accession>A0A0C2MRC6</accession>
<sequence length="126" mass="15073">MILDEDDEIEISLCNISYAKNSDSDSLEYSIGYRLKFNKYTKYVYPNHRFDLMINKDVSKYVRLRLWNTSIQFKCFNRTCVNTRPYKPNEFDPMSTELVYPCQTDSLPYSETKETCTILKREVIKF</sequence>
<evidence type="ECO:0000313" key="2">
    <source>
        <dbReference type="Proteomes" id="UP000031668"/>
    </source>
</evidence>
<protein>
    <submittedName>
        <fullName evidence="1">Uncharacterized protein</fullName>
    </submittedName>
</protein>
<reference evidence="1 2" key="1">
    <citation type="journal article" date="2014" name="Genome Biol. Evol.">
        <title>The genome of the myxosporean Thelohanellus kitauei shows adaptations to nutrient acquisition within its fish host.</title>
        <authorList>
            <person name="Yang Y."/>
            <person name="Xiong J."/>
            <person name="Zhou Z."/>
            <person name="Huo F."/>
            <person name="Miao W."/>
            <person name="Ran C."/>
            <person name="Liu Y."/>
            <person name="Zhang J."/>
            <person name="Feng J."/>
            <person name="Wang M."/>
            <person name="Wang M."/>
            <person name="Wang L."/>
            <person name="Yao B."/>
        </authorList>
    </citation>
    <scope>NUCLEOTIDE SEQUENCE [LARGE SCALE GENOMIC DNA]</scope>
    <source>
        <strain evidence="1">Wuqing</strain>
    </source>
</reference>
<keyword evidence="2" id="KW-1185">Reference proteome</keyword>